<dbReference type="STRING" id="420247.Msm_1515"/>
<dbReference type="EMBL" id="CP000678">
    <property type="protein sequence ID" value="ABQ87720.1"/>
    <property type="molecule type" value="Genomic_DNA"/>
</dbReference>
<dbReference type="eggNOG" id="arCOG09737">
    <property type="taxonomic scope" value="Archaea"/>
</dbReference>
<dbReference type="PATRIC" id="fig|420247.28.peg.1507"/>
<evidence type="ECO:0000313" key="2">
    <source>
        <dbReference type="EMBL" id="ABQ87720.1"/>
    </source>
</evidence>
<dbReference type="GeneID" id="78818160"/>
<proteinExistence type="predicted"/>
<keyword evidence="2" id="KW-0808">Transferase</keyword>
<protein>
    <submittedName>
        <fullName evidence="2">Lipopolysaccharide cholinephosphotransferase, LicD family</fullName>
    </submittedName>
</protein>
<dbReference type="PANTHER" id="PTHR43404:SF2">
    <property type="entry name" value="LIPOPOLYSACCHARIDE CHOLINEPHOSPHOTRANSFERASE LICD"/>
    <property type="match status" value="1"/>
</dbReference>
<evidence type="ECO:0000313" key="3">
    <source>
        <dbReference type="Proteomes" id="UP000001992"/>
    </source>
</evidence>
<dbReference type="EnsemblBacteria" id="ABQ87720">
    <property type="protein sequence ID" value="ABQ87720"/>
    <property type="gene ID" value="Msm_1515"/>
</dbReference>
<dbReference type="HOGENOM" id="CLU_075543_0_0_2"/>
<dbReference type="RefSeq" id="WP_011954559.1">
    <property type="nucleotide sequence ID" value="NC_009515.1"/>
</dbReference>
<dbReference type="InterPro" id="IPR052942">
    <property type="entry name" value="LPS_cholinephosphotransferase"/>
</dbReference>
<dbReference type="GO" id="GO:0009100">
    <property type="term" value="P:glycoprotein metabolic process"/>
    <property type="evidence" value="ECO:0007669"/>
    <property type="project" value="UniProtKB-ARBA"/>
</dbReference>
<gene>
    <name evidence="2" type="ordered locus">Msm_1515</name>
</gene>
<dbReference type="Pfam" id="PF04991">
    <property type="entry name" value="LicD"/>
    <property type="match status" value="1"/>
</dbReference>
<dbReference type="InterPro" id="IPR007074">
    <property type="entry name" value="LicD/FKTN/FKRP_NTP_transf"/>
</dbReference>
<organism evidence="2 3">
    <name type="scientific">Methanobrevibacter smithii (strain ATCC 35061 / DSM 861 / OCM 144 / PS)</name>
    <dbReference type="NCBI Taxonomy" id="420247"/>
    <lineage>
        <taxon>Archaea</taxon>
        <taxon>Methanobacteriati</taxon>
        <taxon>Methanobacteriota</taxon>
        <taxon>Methanomada group</taxon>
        <taxon>Methanobacteria</taxon>
        <taxon>Methanobacteriales</taxon>
        <taxon>Methanobacteriaceae</taxon>
        <taxon>Methanobrevibacter</taxon>
    </lineage>
</organism>
<reference evidence="2 3" key="1">
    <citation type="journal article" date="2007" name="Proc. Natl. Acad. Sci. U.S.A.">
        <title>Genomic and metabolic adaptations of Methanobrevibacter smithii to the human gut.</title>
        <authorList>
            <person name="Samuel B.S."/>
            <person name="Hansen E.E."/>
            <person name="Manchester J.K."/>
            <person name="Coutinho P.M."/>
            <person name="Henrissat B."/>
            <person name="Fulton R."/>
            <person name="Latreille P."/>
            <person name="Kim K."/>
            <person name="Wilson R.K."/>
            <person name="Gordon J.I."/>
        </authorList>
    </citation>
    <scope>NUCLEOTIDE SEQUENCE [LARGE SCALE GENOMIC DNA]</scope>
    <source>
        <strain evidence="3">ATCC 35061 / DSM 861 / OCM 144 / PS</strain>
    </source>
</reference>
<evidence type="ECO:0000259" key="1">
    <source>
        <dbReference type="Pfam" id="PF04991"/>
    </source>
</evidence>
<dbReference type="KEGG" id="msi:Msm_1515"/>
<feature type="domain" description="LicD/FKTN/FKRP nucleotidyltransferase" evidence="1">
    <location>
        <begin position="36"/>
        <end position="261"/>
    </location>
</feature>
<accession>A5UNE2</accession>
<name>A5UNE2_METS3</name>
<sequence length="288" mass="34410">MAIIKIPEKFNKYDPQILKHVQDLNLMMLTDFIKICEENDIEYFADSGTLIGAIRHNGFIPWDDDVDLILLRDQYEKLLDILEKSPQDKYELLSPRNKKGYCRLYSQWNLKGTKTEEYYDNNTDFTLGLSLDIFVLDNIPDDTNKRKKFLFKWKLLRKLIWIYEITNSEAYISKNKERIGKVIKIIFKLFRINFQKIKKYGTNFVDKYLNEKCDCVCNLSTTYNTPRIIPKSSLRPAKKVKFENIEINVPNDYDTYLTLLYDKNYMELPPENERYNHIYNTVDFGPYE</sequence>
<dbReference type="GO" id="GO:0016740">
    <property type="term" value="F:transferase activity"/>
    <property type="evidence" value="ECO:0007669"/>
    <property type="project" value="UniProtKB-KW"/>
</dbReference>
<keyword evidence="3" id="KW-1185">Reference proteome</keyword>
<dbReference type="AlphaFoldDB" id="A5UNE2"/>
<dbReference type="BioCyc" id="MSMI420247:GHWZ-1553-MONOMER"/>
<dbReference type="PANTHER" id="PTHR43404">
    <property type="entry name" value="LIPOPOLYSACCHARIDE CHOLINEPHOSPHOTRANSFERASE LICD"/>
    <property type="match status" value="1"/>
</dbReference>
<dbReference type="Proteomes" id="UP000001992">
    <property type="component" value="Chromosome"/>
</dbReference>